<comment type="pathway">
    <text evidence="2">Lipid metabolism; sphingolipid metabolism.</text>
</comment>
<gene>
    <name evidence="16" type="ORF">CBOVIS_LOCUS7140</name>
</gene>
<dbReference type="FunFam" id="3.20.20.80:FF:000030">
    <property type="entry name" value="Lysosomal acid glucosylceramidase"/>
    <property type="match status" value="1"/>
</dbReference>
<name>A0A8S1EVW8_9PELO</name>
<dbReference type="GO" id="GO:0006914">
    <property type="term" value="P:autophagy"/>
    <property type="evidence" value="ECO:0007669"/>
    <property type="project" value="UniProtKB-ARBA"/>
</dbReference>
<dbReference type="GO" id="GO:0042391">
    <property type="term" value="P:regulation of membrane potential"/>
    <property type="evidence" value="ECO:0007669"/>
    <property type="project" value="UniProtKB-ARBA"/>
</dbReference>
<dbReference type="GO" id="GO:0005102">
    <property type="term" value="F:signaling receptor binding"/>
    <property type="evidence" value="ECO:0007669"/>
    <property type="project" value="UniProtKB-ARBA"/>
</dbReference>
<dbReference type="EMBL" id="CADEPM010000004">
    <property type="protein sequence ID" value="CAB3404876.1"/>
    <property type="molecule type" value="Genomic_DNA"/>
</dbReference>
<evidence type="ECO:0000313" key="17">
    <source>
        <dbReference type="Proteomes" id="UP000494206"/>
    </source>
</evidence>
<organism evidence="16 17">
    <name type="scientific">Caenorhabditis bovis</name>
    <dbReference type="NCBI Taxonomy" id="2654633"/>
    <lineage>
        <taxon>Eukaryota</taxon>
        <taxon>Metazoa</taxon>
        <taxon>Ecdysozoa</taxon>
        <taxon>Nematoda</taxon>
        <taxon>Chromadorea</taxon>
        <taxon>Rhabditida</taxon>
        <taxon>Rhabditina</taxon>
        <taxon>Rhabditomorpha</taxon>
        <taxon>Rhabditoidea</taxon>
        <taxon>Rhabditidae</taxon>
        <taxon>Peloderinae</taxon>
        <taxon>Caenorhabditis</taxon>
    </lineage>
</organism>
<feature type="domain" description="Glycosyl hydrolase family 30 beta sandwich" evidence="15">
    <location>
        <begin position="447"/>
        <end position="513"/>
    </location>
</feature>
<dbReference type="GO" id="GO:0016241">
    <property type="term" value="P:regulation of macroautophagy"/>
    <property type="evidence" value="ECO:0007669"/>
    <property type="project" value="UniProtKB-ARBA"/>
</dbReference>
<evidence type="ECO:0000256" key="2">
    <source>
        <dbReference type="ARBA" id="ARBA00004760"/>
    </source>
</evidence>
<dbReference type="PANTHER" id="PTHR11069">
    <property type="entry name" value="GLUCOSYLCERAMIDASE"/>
    <property type="match status" value="1"/>
</dbReference>
<dbReference type="GO" id="GO:0016758">
    <property type="term" value="F:hexosyltransferase activity"/>
    <property type="evidence" value="ECO:0007669"/>
    <property type="project" value="UniProtKB-ARBA"/>
</dbReference>
<keyword evidence="7 12" id="KW-0378">Hydrolase</keyword>
<dbReference type="GO" id="GO:0051246">
    <property type="term" value="P:regulation of protein metabolic process"/>
    <property type="evidence" value="ECO:0007669"/>
    <property type="project" value="UniProtKB-ARBA"/>
</dbReference>
<dbReference type="Pfam" id="PF02055">
    <property type="entry name" value="Glyco_hydro_30"/>
    <property type="match status" value="1"/>
</dbReference>
<evidence type="ECO:0000256" key="10">
    <source>
        <dbReference type="ARBA" id="ARBA00050474"/>
    </source>
</evidence>
<keyword evidence="6 13" id="KW-0732">Signal</keyword>
<comment type="catalytic activity">
    <reaction evidence="1">
        <text>a beta-D-glucosyl-(1&lt;-&gt;1')-N-acylsphing-4-enine + H2O = an N-acylsphing-4-enine + D-glucose</text>
        <dbReference type="Rhea" id="RHEA:13269"/>
        <dbReference type="ChEBI" id="CHEBI:4167"/>
        <dbReference type="ChEBI" id="CHEBI:15377"/>
        <dbReference type="ChEBI" id="CHEBI:22801"/>
        <dbReference type="ChEBI" id="CHEBI:52639"/>
        <dbReference type="EC" id="3.2.1.45"/>
    </reaction>
    <physiologicalReaction direction="left-to-right" evidence="1">
        <dbReference type="Rhea" id="RHEA:13270"/>
    </physiologicalReaction>
</comment>
<dbReference type="GO" id="GO:0008202">
    <property type="term" value="P:steroid metabolic process"/>
    <property type="evidence" value="ECO:0007669"/>
    <property type="project" value="UniProtKB-ARBA"/>
</dbReference>
<dbReference type="Proteomes" id="UP000494206">
    <property type="component" value="Unassembled WGS sequence"/>
</dbReference>
<evidence type="ECO:0000256" key="5">
    <source>
        <dbReference type="ARBA" id="ARBA00012658"/>
    </source>
</evidence>
<evidence type="ECO:0000256" key="6">
    <source>
        <dbReference type="ARBA" id="ARBA00022729"/>
    </source>
</evidence>
<dbReference type="OrthoDB" id="2160638at2759"/>
<dbReference type="PRINTS" id="PR00843">
    <property type="entry name" value="GLHYDRLASE30"/>
</dbReference>
<dbReference type="AlphaFoldDB" id="A0A8S1EVW8"/>
<dbReference type="InterPro" id="IPR033452">
    <property type="entry name" value="GH30_C"/>
</dbReference>
<comment type="catalytic activity">
    <reaction evidence="11">
        <text>an N-acyl-1-beta-D-glucosyl-15-methylhexadecasphing-4-enine + H2O = an N-acyl-15-methylhexadecasphing-4-enine + D-glucose</text>
        <dbReference type="Rhea" id="RHEA:34755"/>
        <dbReference type="ChEBI" id="CHEBI:4167"/>
        <dbReference type="ChEBI" id="CHEBI:15377"/>
        <dbReference type="ChEBI" id="CHEBI:70815"/>
        <dbReference type="ChEBI" id="CHEBI:70846"/>
    </reaction>
    <physiologicalReaction direction="left-to-right" evidence="11">
        <dbReference type="Rhea" id="RHEA:34756"/>
    </physiologicalReaction>
</comment>
<dbReference type="GO" id="GO:0032006">
    <property type="term" value="P:regulation of TOR signaling"/>
    <property type="evidence" value="ECO:0007669"/>
    <property type="project" value="UniProtKB-ARBA"/>
</dbReference>
<dbReference type="PANTHER" id="PTHR11069:SF37">
    <property type="entry name" value="GLUCOSYLCERAMIDASE 1-RELATED"/>
    <property type="match status" value="1"/>
</dbReference>
<reference evidence="16 17" key="1">
    <citation type="submission" date="2020-04" db="EMBL/GenBank/DDBJ databases">
        <authorList>
            <person name="Laetsch R D."/>
            <person name="Stevens L."/>
            <person name="Kumar S."/>
            <person name="Blaxter L. M."/>
        </authorList>
    </citation>
    <scope>NUCLEOTIDE SEQUENCE [LARGE SCALE GENOMIC DNA]</scope>
</reference>
<dbReference type="InterPro" id="IPR013780">
    <property type="entry name" value="Glyco_hydro_b"/>
</dbReference>
<evidence type="ECO:0000256" key="7">
    <source>
        <dbReference type="ARBA" id="ARBA00022801"/>
    </source>
</evidence>
<dbReference type="SUPFAM" id="SSF51445">
    <property type="entry name" value="(Trans)glycosidases"/>
    <property type="match status" value="1"/>
</dbReference>
<keyword evidence="12" id="KW-0326">Glycosidase</keyword>
<dbReference type="InterPro" id="IPR017853">
    <property type="entry name" value="GH"/>
</dbReference>
<dbReference type="GO" id="GO:0010605">
    <property type="term" value="P:negative regulation of macromolecule metabolic process"/>
    <property type="evidence" value="ECO:0007669"/>
    <property type="project" value="UniProtKB-ARBA"/>
</dbReference>
<keyword evidence="9 12" id="KW-0443">Lipid metabolism</keyword>
<dbReference type="GO" id="GO:0005764">
    <property type="term" value="C:lysosome"/>
    <property type="evidence" value="ECO:0007669"/>
    <property type="project" value="UniProtKB-ARBA"/>
</dbReference>
<dbReference type="GO" id="GO:0006680">
    <property type="term" value="P:glucosylceramide catabolic process"/>
    <property type="evidence" value="ECO:0007669"/>
    <property type="project" value="TreeGrafter"/>
</dbReference>
<feature type="domain" description="Glycosyl hydrolase family 30 TIM-barrel" evidence="14">
    <location>
        <begin position="96"/>
        <end position="444"/>
    </location>
</feature>
<comment type="pathway">
    <text evidence="3">Sphingolipid metabolism.</text>
</comment>
<dbReference type="EC" id="3.2.1.45" evidence="5 12"/>
<evidence type="ECO:0000256" key="1">
    <source>
        <dbReference type="ARBA" id="ARBA00001013"/>
    </source>
</evidence>
<keyword evidence="17" id="KW-1185">Reference proteome</keyword>
<dbReference type="Gene3D" id="2.60.40.1180">
    <property type="entry name" value="Golgi alpha-mannosidase II"/>
    <property type="match status" value="1"/>
</dbReference>
<accession>A0A8S1EVW8</accession>
<feature type="signal peptide" evidence="13">
    <location>
        <begin position="1"/>
        <end position="21"/>
    </location>
</feature>
<evidence type="ECO:0000313" key="16">
    <source>
        <dbReference type="EMBL" id="CAB3404876.1"/>
    </source>
</evidence>
<feature type="chain" id="PRO_5035888255" description="Glucosylceramidase" evidence="13">
    <location>
        <begin position="22"/>
        <end position="520"/>
    </location>
</feature>
<evidence type="ECO:0000256" key="13">
    <source>
        <dbReference type="SAM" id="SignalP"/>
    </source>
</evidence>
<evidence type="ECO:0000256" key="3">
    <source>
        <dbReference type="ARBA" id="ARBA00004991"/>
    </source>
</evidence>
<evidence type="ECO:0000256" key="11">
    <source>
        <dbReference type="ARBA" id="ARBA00051345"/>
    </source>
</evidence>
<evidence type="ECO:0000259" key="15">
    <source>
        <dbReference type="Pfam" id="PF17189"/>
    </source>
</evidence>
<dbReference type="Gene3D" id="3.20.20.80">
    <property type="entry name" value="Glycosidases"/>
    <property type="match status" value="1"/>
</dbReference>
<dbReference type="GO" id="GO:0005774">
    <property type="term" value="C:vacuolar membrane"/>
    <property type="evidence" value="ECO:0007669"/>
    <property type="project" value="UniProtKB-ARBA"/>
</dbReference>
<comment type="catalytic activity">
    <reaction evidence="10">
        <text>a beta-D-glucosylceramide + H2O = an N-acyl-sphingoid base + D-glucose</text>
        <dbReference type="Rhea" id="RHEA:81447"/>
        <dbReference type="ChEBI" id="CHEBI:4167"/>
        <dbReference type="ChEBI" id="CHEBI:15377"/>
        <dbReference type="ChEBI" id="CHEBI:83264"/>
        <dbReference type="ChEBI" id="CHEBI:83273"/>
    </reaction>
    <physiologicalReaction direction="left-to-right" evidence="10">
        <dbReference type="Rhea" id="RHEA:81448"/>
    </physiologicalReaction>
</comment>
<proteinExistence type="inferred from homology"/>
<evidence type="ECO:0000256" key="4">
    <source>
        <dbReference type="ARBA" id="ARBA00005382"/>
    </source>
</evidence>
<sequence length="520" mass="58367">MQLTRSRFAILLLPLIASALASDCNEKQFKSGKVCVCDLNSCDEVPELGLTMGQAAVFTTSHSGHRLHREIVYATDNDPIGTLHMTLDSTKKYQQIQGFGSTFSDAAGANLKSLPDKLADTIIRQYFSPQGLNYKFGRVPIGASDFSAREYSYDLVDGDFQMQKFNLTVEDTQWKIPYIKKAVYYSGSSLNLLAVPWSAPGWLKTTHQVAGPGAVQGKAGDEYHKAYAKYFVKFFEDYAKANVNFWGVSVQNEPTEGSNKKEKAPETLFTAETQRDFIKTDFGPALKDNEATKNLKVLILDDERKNLPKWADTILKDKDAAKYVSGIGVHYYEESEKDEHLDKTHKNHPDVFILGTEASDGAKSKETTVEFGSWDRAEDYASNIIDDLNNWLVGWIDRNLVLDAQGGPSFFNVFADAPIIAFPNVSQFYKQPMFYAIAHFSRFIQPGAYRIDHSFNVIELEVRSAVFQNPDGSKVVILLNKSKLTDHTVIVKDSADARDHYHFKLPTRSIATLYINSINF</sequence>
<comment type="caution">
    <text evidence="16">The sequence shown here is derived from an EMBL/GenBank/DDBJ whole genome shotgun (WGS) entry which is preliminary data.</text>
</comment>
<evidence type="ECO:0000259" key="14">
    <source>
        <dbReference type="Pfam" id="PF02055"/>
    </source>
</evidence>
<protein>
    <recommendedName>
        <fullName evidence="5 12">Glucosylceramidase</fullName>
        <ecNumber evidence="5 12">3.2.1.45</ecNumber>
    </recommendedName>
</protein>
<dbReference type="GO" id="GO:0004348">
    <property type="term" value="F:glucosylceramidase activity"/>
    <property type="evidence" value="ECO:0007669"/>
    <property type="project" value="UniProtKB-EC"/>
</dbReference>
<dbReference type="InterPro" id="IPR033453">
    <property type="entry name" value="Glyco_hydro_30_TIM-barrel"/>
</dbReference>
<evidence type="ECO:0000256" key="9">
    <source>
        <dbReference type="ARBA" id="ARBA00023098"/>
    </source>
</evidence>
<dbReference type="GO" id="GO:0006066">
    <property type="term" value="P:alcohol metabolic process"/>
    <property type="evidence" value="ECO:0007669"/>
    <property type="project" value="UniProtKB-ARBA"/>
</dbReference>
<dbReference type="GO" id="GO:0030163">
    <property type="term" value="P:protein catabolic process"/>
    <property type="evidence" value="ECO:0007669"/>
    <property type="project" value="UniProtKB-ARBA"/>
</dbReference>
<dbReference type="GO" id="GO:0007040">
    <property type="term" value="P:lysosome organization"/>
    <property type="evidence" value="ECO:0007669"/>
    <property type="project" value="UniProtKB-ARBA"/>
</dbReference>
<dbReference type="InterPro" id="IPR001139">
    <property type="entry name" value="Glyco_hydro_30"/>
</dbReference>
<dbReference type="Pfam" id="PF17189">
    <property type="entry name" value="Glyco_hydro_30C"/>
    <property type="match status" value="1"/>
</dbReference>
<comment type="similarity">
    <text evidence="4 12">Belongs to the glycosyl hydrolase 30 family.</text>
</comment>
<evidence type="ECO:0000256" key="12">
    <source>
        <dbReference type="RuleBase" id="RU361188"/>
    </source>
</evidence>
<keyword evidence="8 12" id="KW-0746">Sphingolipid metabolism</keyword>
<evidence type="ECO:0000256" key="8">
    <source>
        <dbReference type="ARBA" id="ARBA00022919"/>
    </source>
</evidence>